<name>A0A1I7RQT7_BURXY</name>
<dbReference type="Proteomes" id="UP000095284">
    <property type="component" value="Unplaced"/>
</dbReference>
<evidence type="ECO:0000313" key="1">
    <source>
        <dbReference type="Proteomes" id="UP000095284"/>
    </source>
</evidence>
<sequence>MRSEFARAVKALGQAKRGEPLIKLASYEDFSASQFAQPQRTYDEPVVDTNSVTINQRTLRGHIEQIARERGLVFVPIKSEQGRQIYNLGSRNIYFDSTAIFCMDNVTRDWMPVSIPQLLQMDL</sequence>
<evidence type="ECO:0000313" key="2">
    <source>
        <dbReference type="WBParaSite" id="BXY_0308200.1"/>
    </source>
</evidence>
<dbReference type="WBParaSite" id="BXY_0308200.1">
    <property type="protein sequence ID" value="BXY_0308200.1"/>
    <property type="gene ID" value="BXY_0308200"/>
</dbReference>
<organism evidence="1 2">
    <name type="scientific">Bursaphelenchus xylophilus</name>
    <name type="common">Pinewood nematode worm</name>
    <name type="synonym">Aphelenchoides xylophilus</name>
    <dbReference type="NCBI Taxonomy" id="6326"/>
    <lineage>
        <taxon>Eukaryota</taxon>
        <taxon>Metazoa</taxon>
        <taxon>Ecdysozoa</taxon>
        <taxon>Nematoda</taxon>
        <taxon>Chromadorea</taxon>
        <taxon>Rhabditida</taxon>
        <taxon>Tylenchina</taxon>
        <taxon>Tylenchomorpha</taxon>
        <taxon>Aphelenchoidea</taxon>
        <taxon>Aphelenchoididae</taxon>
        <taxon>Bursaphelenchus</taxon>
    </lineage>
</organism>
<reference evidence="2" key="1">
    <citation type="submission" date="2016-11" db="UniProtKB">
        <authorList>
            <consortium name="WormBaseParasite"/>
        </authorList>
    </citation>
    <scope>IDENTIFICATION</scope>
</reference>
<dbReference type="AlphaFoldDB" id="A0A1I7RQT7"/>
<accession>A0A1I7RQT7</accession>
<protein>
    <submittedName>
        <fullName evidence="2">Circularly permuted type 2 ATP-grasp protein</fullName>
    </submittedName>
</protein>
<proteinExistence type="predicted"/>